<proteinExistence type="predicted"/>
<feature type="domain" description="Sialidase" evidence="2">
    <location>
        <begin position="51"/>
        <end position="364"/>
    </location>
</feature>
<organism evidence="3 4">
    <name type="scientific">Salipiger mucosus DSM 16094</name>
    <dbReference type="NCBI Taxonomy" id="1123237"/>
    <lineage>
        <taxon>Bacteria</taxon>
        <taxon>Pseudomonadati</taxon>
        <taxon>Pseudomonadota</taxon>
        <taxon>Alphaproteobacteria</taxon>
        <taxon>Rhodobacterales</taxon>
        <taxon>Roseobacteraceae</taxon>
        <taxon>Salipiger</taxon>
    </lineage>
</organism>
<dbReference type="OrthoDB" id="41724at2"/>
<accession>S9RXN1</accession>
<comment type="caution">
    <text evidence="3">The sequence shown here is derived from an EMBL/GenBank/DDBJ whole genome shotgun (WGS) entry which is preliminary data.</text>
</comment>
<reference evidence="4" key="1">
    <citation type="journal article" date="2014" name="Stand. Genomic Sci.">
        <title>Genome sequence of the exopolysaccharide-producing Salipiger mucosus type strain (DSM 16094(T)), a moderately halophilic member of the Roseobacter clade.</title>
        <authorList>
            <person name="Riedel T."/>
            <person name="Spring S."/>
            <person name="Fiebig A."/>
            <person name="Petersen J."/>
            <person name="Kyrpides N.C."/>
            <person name="Goker M."/>
            <person name="Klenk H.P."/>
        </authorList>
    </citation>
    <scope>NUCLEOTIDE SEQUENCE [LARGE SCALE GENOMIC DNA]</scope>
    <source>
        <strain evidence="4">DSM 16094</strain>
    </source>
</reference>
<name>S9RXN1_9RHOB</name>
<dbReference type="EMBL" id="APVH01000038">
    <property type="protein sequence ID" value="EPX78749.1"/>
    <property type="molecule type" value="Genomic_DNA"/>
</dbReference>
<dbReference type="eggNOG" id="COG4692">
    <property type="taxonomic scope" value="Bacteria"/>
</dbReference>
<protein>
    <recommendedName>
        <fullName evidence="2">Sialidase domain-containing protein</fullName>
    </recommendedName>
</protein>
<dbReference type="InterPro" id="IPR011040">
    <property type="entry name" value="Sialidase"/>
</dbReference>
<evidence type="ECO:0000313" key="3">
    <source>
        <dbReference type="EMBL" id="EPX78749.1"/>
    </source>
</evidence>
<feature type="region of interest" description="Disordered" evidence="1">
    <location>
        <begin position="328"/>
        <end position="354"/>
    </location>
</feature>
<dbReference type="PANTHER" id="PTHR43752:SF2">
    <property type="entry name" value="BNR_ASP-BOX REPEAT FAMILY PROTEIN"/>
    <property type="match status" value="1"/>
</dbReference>
<keyword evidence="4" id="KW-1185">Reference proteome</keyword>
<dbReference type="CDD" id="cd15482">
    <property type="entry name" value="Sialidase_non-viral"/>
    <property type="match status" value="1"/>
</dbReference>
<evidence type="ECO:0000256" key="1">
    <source>
        <dbReference type="SAM" id="MobiDB-lite"/>
    </source>
</evidence>
<evidence type="ECO:0000259" key="2">
    <source>
        <dbReference type="Pfam" id="PF13088"/>
    </source>
</evidence>
<gene>
    <name evidence="3" type="ORF">Salmuc_04331</name>
</gene>
<dbReference type="SUPFAM" id="SSF50939">
    <property type="entry name" value="Sialidases"/>
    <property type="match status" value="1"/>
</dbReference>
<dbReference type="HOGENOM" id="CLU_007128_0_0_5"/>
<dbReference type="Gene3D" id="2.120.10.10">
    <property type="match status" value="1"/>
</dbReference>
<dbReference type="Pfam" id="PF13088">
    <property type="entry name" value="BNR_2"/>
    <property type="match status" value="1"/>
</dbReference>
<dbReference type="AlphaFoldDB" id="S9RXN1"/>
<sequence>MILETATDTPEGIAARMDGRLADAGDGWQTAVLPSPRVQNHAAFLLRGPDGTLTCAWFGGGLEGKADICIHTSTLAPGAAQWGPAERITDDPERSEQNPVLFDAPDGRRLLFHTAQPGGDQDRCVVRMREIGQPPRDLPLPKGSFVRAAPLVRPDGAWLLPLFHCTHAPGARWTGRHDTASVAITEDAGETWRIVPVPESTGCVHMTPLALSDTHLVAFFRRRQADAVYRCESNDGGESWTVPEATDLPNNNSSITAIRLADGRIALCCNPVNAEMDPARRASLYDELGEDDRPEAEGGCTPIWGVRRAPLILALSRDEGRSFPRRITLADGPGTCLSNDSEDGKNKELSYPALSETPEGDIDVAFTYHRRAIAHLRVPAKEVKA</sequence>
<dbReference type="Proteomes" id="UP000015347">
    <property type="component" value="Unassembled WGS sequence"/>
</dbReference>
<dbReference type="RefSeq" id="WP_020039114.1">
    <property type="nucleotide sequence ID" value="NZ_KE557279.1"/>
</dbReference>
<dbReference type="STRING" id="1123237.Salmuc_04331"/>
<dbReference type="InterPro" id="IPR036278">
    <property type="entry name" value="Sialidase_sf"/>
</dbReference>
<evidence type="ECO:0000313" key="4">
    <source>
        <dbReference type="Proteomes" id="UP000015347"/>
    </source>
</evidence>
<dbReference type="PANTHER" id="PTHR43752">
    <property type="entry name" value="BNR/ASP-BOX REPEAT FAMILY PROTEIN"/>
    <property type="match status" value="1"/>
</dbReference>